<dbReference type="EMBL" id="ADBJ01000047">
    <property type="protein sequence ID" value="EFA76503.1"/>
    <property type="molecule type" value="Genomic_DNA"/>
</dbReference>
<feature type="region of interest" description="Disordered" evidence="1">
    <location>
        <begin position="1"/>
        <end position="98"/>
    </location>
</feature>
<dbReference type="OMA" id="CQENIGA"/>
<dbReference type="InParanoid" id="D3BQT3"/>
<comment type="caution">
    <text evidence="2">The sequence shown here is derived from an EMBL/GenBank/DDBJ whole genome shotgun (WGS) entry which is preliminary data.</text>
</comment>
<evidence type="ECO:0000313" key="3">
    <source>
        <dbReference type="Proteomes" id="UP000001396"/>
    </source>
</evidence>
<evidence type="ECO:0000313" key="2">
    <source>
        <dbReference type="EMBL" id="EFA76503.1"/>
    </source>
</evidence>
<accession>D3BQT3</accession>
<feature type="compositionally biased region" description="Low complexity" evidence="1">
    <location>
        <begin position="56"/>
        <end position="96"/>
    </location>
</feature>
<dbReference type="GeneID" id="31365742"/>
<gene>
    <name evidence="2" type="ORF">PPL_10271</name>
</gene>
<proteinExistence type="predicted"/>
<organism evidence="2 3">
    <name type="scientific">Heterostelium pallidum (strain ATCC 26659 / Pp 5 / PN500)</name>
    <name type="common">Cellular slime mold</name>
    <name type="synonym">Polysphondylium pallidum</name>
    <dbReference type="NCBI Taxonomy" id="670386"/>
    <lineage>
        <taxon>Eukaryota</taxon>
        <taxon>Amoebozoa</taxon>
        <taxon>Evosea</taxon>
        <taxon>Eumycetozoa</taxon>
        <taxon>Dictyostelia</taxon>
        <taxon>Acytosteliales</taxon>
        <taxon>Acytosteliaceae</taxon>
        <taxon>Heterostelium</taxon>
    </lineage>
</organism>
<dbReference type="Proteomes" id="UP000001396">
    <property type="component" value="Unassembled WGS sequence"/>
</dbReference>
<dbReference type="RefSeq" id="XP_020428635.1">
    <property type="nucleotide sequence ID" value="XM_020581050.1"/>
</dbReference>
<reference evidence="2 3" key="1">
    <citation type="journal article" date="2011" name="Genome Res.">
        <title>Phylogeny-wide analysis of social amoeba genomes highlights ancient origins for complex intercellular communication.</title>
        <authorList>
            <person name="Heidel A.J."/>
            <person name="Lawal H.M."/>
            <person name="Felder M."/>
            <person name="Schilde C."/>
            <person name="Helps N.R."/>
            <person name="Tunggal B."/>
            <person name="Rivero F."/>
            <person name="John U."/>
            <person name="Schleicher M."/>
            <person name="Eichinger L."/>
            <person name="Platzer M."/>
            <person name="Noegel A.A."/>
            <person name="Schaap P."/>
            <person name="Gloeckner G."/>
        </authorList>
    </citation>
    <scope>NUCLEOTIDE SEQUENCE [LARGE SCALE GENOMIC DNA]</scope>
    <source>
        <strain evidence="3">ATCC 26659 / Pp 5 / PN500</strain>
    </source>
</reference>
<protein>
    <submittedName>
        <fullName evidence="2">Uncharacterized protein</fullName>
    </submittedName>
</protein>
<evidence type="ECO:0000256" key="1">
    <source>
        <dbReference type="SAM" id="MobiDB-lite"/>
    </source>
</evidence>
<sequence length="137" mass="15198">MSSKIQMESISYLDCQQENDKYNKSKNTPSNPFKSHRKTTSALVRNADLALNDITNSPPQSSSNKDSSNKSSQNSNIQSITPIKSTTTTTSISSTPVKNSLVIDSNPAKTYTLSLVISIQSIHFQFQFQNIPTYINF</sequence>
<keyword evidence="3" id="KW-1185">Reference proteome</keyword>
<dbReference type="AlphaFoldDB" id="D3BQT3"/>
<name>D3BQT3_HETP5</name>